<dbReference type="Pfam" id="PF03235">
    <property type="entry name" value="GmrSD_N"/>
    <property type="match status" value="1"/>
</dbReference>
<accession>A0A934M6B1</accession>
<gene>
    <name evidence="3" type="ORF">JDV75_00605</name>
</gene>
<feature type="domain" description="GmrSD restriction endonucleases N-terminal" evidence="2">
    <location>
        <begin position="10"/>
        <end position="253"/>
    </location>
</feature>
<evidence type="ECO:0000313" key="4">
    <source>
        <dbReference type="Proteomes" id="UP000645966"/>
    </source>
</evidence>
<evidence type="ECO:0000313" key="3">
    <source>
        <dbReference type="EMBL" id="MBI8988267.1"/>
    </source>
</evidence>
<dbReference type="EMBL" id="JAEIOS010000009">
    <property type="protein sequence ID" value="MBI8988267.1"/>
    <property type="molecule type" value="Genomic_DNA"/>
</dbReference>
<dbReference type="PANTHER" id="PTHR37292:SF2">
    <property type="entry name" value="DUF262 DOMAIN-CONTAINING PROTEIN"/>
    <property type="match status" value="1"/>
</dbReference>
<evidence type="ECO:0000256" key="1">
    <source>
        <dbReference type="SAM" id="MobiDB-lite"/>
    </source>
</evidence>
<reference evidence="3" key="1">
    <citation type="submission" date="2020-12" db="EMBL/GenBank/DDBJ databases">
        <title>Genome public.</title>
        <authorList>
            <person name="Sun Q."/>
        </authorList>
    </citation>
    <scope>NUCLEOTIDE SEQUENCE</scope>
    <source>
        <strain evidence="3">CCM 8863</strain>
    </source>
</reference>
<keyword evidence="4" id="KW-1185">Reference proteome</keyword>
<organism evidence="3 4">
    <name type="scientific">Corynebacterium meridianum</name>
    <dbReference type="NCBI Taxonomy" id="2765363"/>
    <lineage>
        <taxon>Bacteria</taxon>
        <taxon>Bacillati</taxon>
        <taxon>Actinomycetota</taxon>
        <taxon>Actinomycetes</taxon>
        <taxon>Mycobacteriales</taxon>
        <taxon>Corynebacteriaceae</taxon>
        <taxon>Corynebacterium</taxon>
    </lineage>
</organism>
<dbReference type="RefSeq" id="WP_198737330.1">
    <property type="nucleotide sequence ID" value="NZ_JAEIOS010000009.1"/>
</dbReference>
<dbReference type="PANTHER" id="PTHR37292">
    <property type="entry name" value="VNG6097C"/>
    <property type="match status" value="1"/>
</dbReference>
<evidence type="ECO:0000259" key="2">
    <source>
        <dbReference type="Pfam" id="PF03235"/>
    </source>
</evidence>
<dbReference type="InterPro" id="IPR004919">
    <property type="entry name" value="GmrSD_N"/>
</dbReference>
<name>A0A934M6B1_9CORY</name>
<feature type="region of interest" description="Disordered" evidence="1">
    <location>
        <begin position="585"/>
        <end position="641"/>
    </location>
</feature>
<dbReference type="Proteomes" id="UP000645966">
    <property type="component" value="Unassembled WGS sequence"/>
</dbReference>
<proteinExistence type="predicted"/>
<protein>
    <submittedName>
        <fullName evidence="3">DUF262 domain-containing protein</fullName>
    </submittedName>
</protein>
<sequence>MGFTTPSYDLTDLFARIDRGDVQLPDFQRDYSWNVDRIRSLIVTVLRGYPIGCLMALDTRNEPMRFRPRPLSGAPDTGRNPGMLILDGQQRLTTLYHCLRGDGLVDTVDFRNMRIQRRFYVDVDKAVSEDIMPDEAVLSIDADGEIKSHYGPKIAGGIPDREIARAHGLVPVSALLEDEGTDMLFDFIEGADPVTRERVKRFNNTVAKPLVRYSVPIIRLDRETAQGGVGSIFSQANSAGLQMDVVDLLTAVFASEDPDFRLSDSWREIEEALRKHPVLDGIDRTAFFTAVTLLTTAEKGHASGHREDILQLTLADYAPAAQRTVDAFVAAAEFLEARCITDTTRIPYAAQITPLAVILSLLGETPEVFRCSTAVDRLNRWFWSGVFGELYGSASVNVRTGRDVNQVTPWVRAALDGEPEVPEPASISDARFVESRLLSVGPESGVWKGTHALLMGRGARDWRTGDRFDAKNLVEDEEGFHPIFPPQYCRRTGVNQMLADSVLNRSPLSRRTEMVMDGAEPARYLARVQSKSLMEDAEFDTVLASHLLDPRVLRNACSDDFFADRRTRLLKMIEEAMGKDAIHDVDETNLGGGEEGPDAFVTTGNAGATDDGDGDGEDAAHPGESGESDTSRDEDPQVAES</sequence>
<comment type="caution">
    <text evidence="3">The sequence shown here is derived from an EMBL/GenBank/DDBJ whole genome shotgun (WGS) entry which is preliminary data.</text>
</comment>
<dbReference type="AlphaFoldDB" id="A0A934M6B1"/>